<dbReference type="KEGG" id="cap:CLDAP_06150"/>
<evidence type="ECO:0000313" key="2">
    <source>
        <dbReference type="Proteomes" id="UP000007880"/>
    </source>
</evidence>
<organism evidence="1 2">
    <name type="scientific">Caldilinea aerophila (strain DSM 14535 / JCM 11387 / NBRC 104270 / STL-6-O1)</name>
    <dbReference type="NCBI Taxonomy" id="926550"/>
    <lineage>
        <taxon>Bacteria</taxon>
        <taxon>Bacillati</taxon>
        <taxon>Chloroflexota</taxon>
        <taxon>Caldilineae</taxon>
        <taxon>Caldilineales</taxon>
        <taxon>Caldilineaceae</taxon>
        <taxon>Caldilinea</taxon>
    </lineage>
</organism>
<name>I0I067_CALAS</name>
<evidence type="ECO:0000313" key="1">
    <source>
        <dbReference type="EMBL" id="BAL98654.1"/>
    </source>
</evidence>
<protein>
    <submittedName>
        <fullName evidence="1">Uncharacterized protein</fullName>
    </submittedName>
</protein>
<dbReference type="STRING" id="926550.CLDAP_06150"/>
<dbReference type="AlphaFoldDB" id="I0I067"/>
<sequence length="57" mass="6508">MQFINQAFILTGCSQSHILTSVQKLPAEMPQGRGRQCLPLPLRLGVDFLQWIHILVY</sequence>
<dbReference type="Proteomes" id="UP000007880">
    <property type="component" value="Chromosome"/>
</dbReference>
<reference evidence="1 2" key="1">
    <citation type="submission" date="2012-02" db="EMBL/GenBank/DDBJ databases">
        <title>Complete genome sequence of Caldilinea aerophila DSM 14535 (= NBRC 102666).</title>
        <authorList>
            <person name="Oguchi A."/>
            <person name="Hosoyama A."/>
            <person name="Sekine M."/>
            <person name="Fukai R."/>
            <person name="Kato Y."/>
            <person name="Nakamura S."/>
            <person name="Hanada S."/>
            <person name="Yamazaki S."/>
            <person name="Fujita N."/>
        </authorList>
    </citation>
    <scope>NUCLEOTIDE SEQUENCE [LARGE SCALE GENOMIC DNA]</scope>
    <source>
        <strain evidence="2">DSM 14535 / JCM 11387 / NBRC 104270 / STL-6-O1</strain>
    </source>
</reference>
<accession>I0I067</accession>
<proteinExistence type="predicted"/>
<keyword evidence="2" id="KW-1185">Reference proteome</keyword>
<gene>
    <name evidence="1" type="ordered locus">CLDAP_06150</name>
</gene>
<dbReference type="EMBL" id="AP012337">
    <property type="protein sequence ID" value="BAL98654.1"/>
    <property type="molecule type" value="Genomic_DNA"/>
</dbReference>
<dbReference type="HOGENOM" id="CLU_2987936_0_0_0"/>